<dbReference type="PRINTS" id="PR00111">
    <property type="entry name" value="ABHYDROLASE"/>
</dbReference>
<evidence type="ECO:0000313" key="3">
    <source>
        <dbReference type="Proteomes" id="UP000663882"/>
    </source>
</evidence>
<dbReference type="AlphaFoldDB" id="A0A813UU52"/>
<gene>
    <name evidence="2" type="ORF">RFH988_LOCUS5303</name>
</gene>
<dbReference type="PRINTS" id="PR00412">
    <property type="entry name" value="EPOXHYDRLASE"/>
</dbReference>
<dbReference type="PANTHER" id="PTHR43689:SF8">
    <property type="entry name" value="ALPHA_BETA-HYDROLASES SUPERFAMILY PROTEIN"/>
    <property type="match status" value="1"/>
</dbReference>
<dbReference type="InterPro" id="IPR000073">
    <property type="entry name" value="AB_hydrolase_1"/>
</dbReference>
<dbReference type="Proteomes" id="UP000663882">
    <property type="component" value="Unassembled WGS sequence"/>
</dbReference>
<feature type="domain" description="AB hydrolase-1" evidence="1">
    <location>
        <begin position="35"/>
        <end position="280"/>
    </location>
</feature>
<dbReference type="Pfam" id="PF00561">
    <property type="entry name" value="Abhydrolase_1"/>
    <property type="match status" value="1"/>
</dbReference>
<dbReference type="GO" id="GO:0003824">
    <property type="term" value="F:catalytic activity"/>
    <property type="evidence" value="ECO:0007669"/>
    <property type="project" value="InterPro"/>
</dbReference>
<comment type="caution">
    <text evidence="2">The sequence shown here is derived from an EMBL/GenBank/DDBJ whole genome shotgun (WGS) entry which is preliminary data.</text>
</comment>
<sequence>MTSSPTSYFITVRGIRIHYNLAIPNNRTCSENNGTIVFIHGFLCSTFTWNKCLQPLADLTSYQVLAYDRLGFGLTERILNGELYTRKNEELIALELLNQLNILNNIHLVSSSSGAVIAFDIAIARPDLIQSIIFIAPYGLVTFQYSAGPISRLFLGIQPIQYLIKFGLTHFLPFKNAYYNEDIANDNITREGYLKPIRDDPLFIKSFVLFIQNYDASSSNTLWNKLDKKLKILIIIGEQDKIVPKENIQEFYNILKQNRSSESITEYVIISQCGHLLQEEQADKLITLINQFITC</sequence>
<evidence type="ECO:0000259" key="1">
    <source>
        <dbReference type="Pfam" id="PF00561"/>
    </source>
</evidence>
<dbReference type="SUPFAM" id="SSF53474">
    <property type="entry name" value="alpha/beta-Hydrolases"/>
    <property type="match status" value="1"/>
</dbReference>
<dbReference type="InterPro" id="IPR029058">
    <property type="entry name" value="AB_hydrolase_fold"/>
</dbReference>
<organism evidence="2 3">
    <name type="scientific">Rotaria sordida</name>
    <dbReference type="NCBI Taxonomy" id="392033"/>
    <lineage>
        <taxon>Eukaryota</taxon>
        <taxon>Metazoa</taxon>
        <taxon>Spiralia</taxon>
        <taxon>Gnathifera</taxon>
        <taxon>Rotifera</taxon>
        <taxon>Eurotatoria</taxon>
        <taxon>Bdelloidea</taxon>
        <taxon>Philodinida</taxon>
        <taxon>Philodinidae</taxon>
        <taxon>Rotaria</taxon>
    </lineage>
</organism>
<proteinExistence type="predicted"/>
<protein>
    <recommendedName>
        <fullName evidence="1">AB hydrolase-1 domain-containing protein</fullName>
    </recommendedName>
</protein>
<reference evidence="2" key="1">
    <citation type="submission" date="2021-02" db="EMBL/GenBank/DDBJ databases">
        <authorList>
            <person name="Nowell W R."/>
        </authorList>
    </citation>
    <scope>NUCLEOTIDE SEQUENCE</scope>
</reference>
<name>A0A813UU52_9BILA</name>
<evidence type="ECO:0000313" key="2">
    <source>
        <dbReference type="EMBL" id="CAF0828365.1"/>
    </source>
</evidence>
<dbReference type="OrthoDB" id="408373at2759"/>
<dbReference type="EMBL" id="CAJNOO010000148">
    <property type="protein sequence ID" value="CAF0828365.1"/>
    <property type="molecule type" value="Genomic_DNA"/>
</dbReference>
<dbReference type="Gene3D" id="3.40.50.1820">
    <property type="entry name" value="alpha/beta hydrolase"/>
    <property type="match status" value="1"/>
</dbReference>
<dbReference type="PANTHER" id="PTHR43689">
    <property type="entry name" value="HYDROLASE"/>
    <property type="match status" value="1"/>
</dbReference>
<dbReference type="InterPro" id="IPR000639">
    <property type="entry name" value="Epox_hydrolase-like"/>
</dbReference>
<accession>A0A813UU52</accession>